<keyword evidence="2" id="KW-1185">Reference proteome</keyword>
<dbReference type="EMBL" id="LXQA010518831">
    <property type="protein sequence ID" value="MCI56814.1"/>
    <property type="molecule type" value="Genomic_DNA"/>
</dbReference>
<accession>A0A392T8I7</accession>
<evidence type="ECO:0000313" key="1">
    <source>
        <dbReference type="EMBL" id="MCI56814.1"/>
    </source>
</evidence>
<protein>
    <submittedName>
        <fullName evidence="1">Non-LTR retrotransposon transposase</fullName>
    </submittedName>
</protein>
<evidence type="ECO:0000313" key="2">
    <source>
        <dbReference type="Proteomes" id="UP000265520"/>
    </source>
</evidence>
<dbReference type="Proteomes" id="UP000265520">
    <property type="component" value="Unassembled WGS sequence"/>
</dbReference>
<sequence>MVDTGGMWYRVLVARYGEAAERLVAGVRSGSLWWREISKIRDGENIGGGWFEESIERRVGNRVDTFF</sequence>
<comment type="caution">
    <text evidence="1">The sequence shown here is derived from an EMBL/GenBank/DDBJ whole genome shotgun (WGS) entry which is preliminary data.</text>
</comment>
<name>A0A392T8I7_9FABA</name>
<proteinExistence type="predicted"/>
<dbReference type="AlphaFoldDB" id="A0A392T8I7"/>
<organism evidence="1 2">
    <name type="scientific">Trifolium medium</name>
    <dbReference type="NCBI Taxonomy" id="97028"/>
    <lineage>
        <taxon>Eukaryota</taxon>
        <taxon>Viridiplantae</taxon>
        <taxon>Streptophyta</taxon>
        <taxon>Embryophyta</taxon>
        <taxon>Tracheophyta</taxon>
        <taxon>Spermatophyta</taxon>
        <taxon>Magnoliopsida</taxon>
        <taxon>eudicotyledons</taxon>
        <taxon>Gunneridae</taxon>
        <taxon>Pentapetalae</taxon>
        <taxon>rosids</taxon>
        <taxon>fabids</taxon>
        <taxon>Fabales</taxon>
        <taxon>Fabaceae</taxon>
        <taxon>Papilionoideae</taxon>
        <taxon>50 kb inversion clade</taxon>
        <taxon>NPAAA clade</taxon>
        <taxon>Hologalegina</taxon>
        <taxon>IRL clade</taxon>
        <taxon>Trifolieae</taxon>
        <taxon>Trifolium</taxon>
    </lineage>
</organism>
<reference evidence="1 2" key="1">
    <citation type="journal article" date="2018" name="Front. Plant Sci.">
        <title>Red Clover (Trifolium pratense) and Zigzag Clover (T. medium) - A Picture of Genomic Similarities and Differences.</title>
        <authorList>
            <person name="Dluhosova J."/>
            <person name="Istvanek J."/>
            <person name="Nedelnik J."/>
            <person name="Repkova J."/>
        </authorList>
    </citation>
    <scope>NUCLEOTIDE SEQUENCE [LARGE SCALE GENOMIC DNA]</scope>
    <source>
        <strain evidence="2">cv. 10/8</strain>
        <tissue evidence="1">Leaf</tissue>
    </source>
</reference>